<comment type="caution">
    <text evidence="9">The sequence shown here is derived from an EMBL/GenBank/DDBJ whole genome shotgun (WGS) entry which is preliminary data.</text>
</comment>
<dbReference type="SUPFAM" id="SSF53613">
    <property type="entry name" value="Ribokinase-like"/>
    <property type="match status" value="1"/>
</dbReference>
<dbReference type="AlphaFoldDB" id="A0AAI8V9X4"/>
<evidence type="ECO:0000259" key="8">
    <source>
        <dbReference type="Pfam" id="PF08543"/>
    </source>
</evidence>
<organism evidence="9 10">
    <name type="scientific">Anthostomella pinea</name>
    <dbReference type="NCBI Taxonomy" id="933095"/>
    <lineage>
        <taxon>Eukaryota</taxon>
        <taxon>Fungi</taxon>
        <taxon>Dikarya</taxon>
        <taxon>Ascomycota</taxon>
        <taxon>Pezizomycotina</taxon>
        <taxon>Sordariomycetes</taxon>
        <taxon>Xylariomycetidae</taxon>
        <taxon>Xylariales</taxon>
        <taxon>Xylariaceae</taxon>
        <taxon>Anthostomella</taxon>
    </lineage>
</organism>
<dbReference type="InterPro" id="IPR029056">
    <property type="entry name" value="Ribokinase-like"/>
</dbReference>
<dbReference type="PANTHER" id="PTHR10534:SF2">
    <property type="entry name" value="PYRIDOXAL KINASE"/>
    <property type="match status" value="1"/>
</dbReference>
<gene>
    <name evidence="9" type="ORF">KHLLAP_LOCUS1582</name>
</gene>
<dbReference type="EC" id="2.7.1.35" evidence="2"/>
<feature type="compositionally biased region" description="Low complexity" evidence="7">
    <location>
        <begin position="206"/>
        <end position="227"/>
    </location>
</feature>
<dbReference type="InterPro" id="IPR013749">
    <property type="entry name" value="PM/HMP-P_kinase-1"/>
</dbReference>
<protein>
    <recommendedName>
        <fullName evidence="2">pyridoxal kinase</fullName>
        <ecNumber evidence="2">2.7.1.35</ecNumber>
    </recommendedName>
</protein>
<proteinExistence type="inferred from homology"/>
<evidence type="ECO:0000256" key="5">
    <source>
        <dbReference type="ARBA" id="ARBA00022777"/>
    </source>
</evidence>
<keyword evidence="4" id="KW-0547">Nucleotide-binding</keyword>
<dbReference type="InterPro" id="IPR004625">
    <property type="entry name" value="PyrdxlKinase"/>
</dbReference>
<dbReference type="Pfam" id="PF08543">
    <property type="entry name" value="Phos_pyr_kin"/>
    <property type="match status" value="1"/>
</dbReference>
<dbReference type="Proteomes" id="UP001295740">
    <property type="component" value="Unassembled WGS sequence"/>
</dbReference>
<accession>A0AAI8V9X4</accession>
<dbReference type="EMBL" id="CAUWAG010000003">
    <property type="protein sequence ID" value="CAJ2501114.1"/>
    <property type="molecule type" value="Genomic_DNA"/>
</dbReference>
<feature type="region of interest" description="Disordered" evidence="7">
    <location>
        <begin position="204"/>
        <end position="240"/>
    </location>
</feature>
<dbReference type="PANTHER" id="PTHR10534">
    <property type="entry name" value="PYRIDOXAL KINASE"/>
    <property type="match status" value="1"/>
</dbReference>
<evidence type="ECO:0000256" key="6">
    <source>
        <dbReference type="ARBA" id="ARBA00022840"/>
    </source>
</evidence>
<dbReference type="GO" id="GO:0005829">
    <property type="term" value="C:cytosol"/>
    <property type="evidence" value="ECO:0007669"/>
    <property type="project" value="TreeGrafter"/>
</dbReference>
<sequence length="398" mass="42916">MSPELPVPETGVLAVASHVVSGHVGNKIAVFVLQSMGCDVSALNTVQFSNHTGYRQFKGMRVSAQEITDLWEGLKQSHLDNFDLMLSGYVPGAAAVEAVGRIAKELKADAATRPGSFFWVLDPVMGDNGKIYVAEDVVPAYQDLIHHADLILPNQFEAELLSGVKITDSATLERAIEVLHEKYNLPHIVITSVSFPLSASQAPSLAGSRAHSPAPAAPGSPQQSRAPQTRTMSVVGSTRTSDRRPRLFKIHFPVFDCYFSGTGDMFAALMVVRMREAVCNNGGGPEGGVLNTESWLSPDGVDALDLPLAHAAEKVLASMHEVLARTCEAMPKEMEAAVARLRRKGGVGQNGAQQEGKNGEELDEKTLHLLRSRAAELNLSRNLACLRDPTVAYRAEKM</sequence>
<feature type="compositionally biased region" description="Polar residues" evidence="7">
    <location>
        <begin position="228"/>
        <end position="239"/>
    </location>
</feature>
<evidence type="ECO:0000256" key="2">
    <source>
        <dbReference type="ARBA" id="ARBA00012104"/>
    </source>
</evidence>
<dbReference type="GO" id="GO:0008478">
    <property type="term" value="F:pyridoxal kinase activity"/>
    <property type="evidence" value="ECO:0007669"/>
    <property type="project" value="UniProtKB-EC"/>
</dbReference>
<comment type="similarity">
    <text evidence="1">Belongs to the pyridoxine kinase family.</text>
</comment>
<dbReference type="Gene3D" id="3.40.1190.20">
    <property type="match status" value="1"/>
</dbReference>
<evidence type="ECO:0000313" key="9">
    <source>
        <dbReference type="EMBL" id="CAJ2501114.1"/>
    </source>
</evidence>
<evidence type="ECO:0000256" key="4">
    <source>
        <dbReference type="ARBA" id="ARBA00022741"/>
    </source>
</evidence>
<keyword evidence="6" id="KW-0067">ATP-binding</keyword>
<dbReference type="GO" id="GO:0005524">
    <property type="term" value="F:ATP binding"/>
    <property type="evidence" value="ECO:0007669"/>
    <property type="project" value="UniProtKB-KW"/>
</dbReference>
<dbReference type="GO" id="GO:0009443">
    <property type="term" value="P:pyridoxal 5'-phosphate salvage"/>
    <property type="evidence" value="ECO:0007669"/>
    <property type="project" value="InterPro"/>
</dbReference>
<dbReference type="CDD" id="cd01173">
    <property type="entry name" value="pyridoxal_pyridoxamine_kinase"/>
    <property type="match status" value="1"/>
</dbReference>
<reference evidence="9" key="1">
    <citation type="submission" date="2023-10" db="EMBL/GenBank/DDBJ databases">
        <authorList>
            <person name="Hackl T."/>
        </authorList>
    </citation>
    <scope>NUCLEOTIDE SEQUENCE</scope>
</reference>
<evidence type="ECO:0000256" key="3">
    <source>
        <dbReference type="ARBA" id="ARBA00022679"/>
    </source>
</evidence>
<dbReference type="NCBIfam" id="TIGR00687">
    <property type="entry name" value="pyridox_kin"/>
    <property type="match status" value="1"/>
</dbReference>
<feature type="domain" description="Pyridoxamine kinase/Phosphomethylpyrimidine kinase" evidence="8">
    <location>
        <begin position="118"/>
        <end position="193"/>
    </location>
</feature>
<keyword evidence="10" id="KW-1185">Reference proteome</keyword>
<keyword evidence="3" id="KW-0808">Transferase</keyword>
<name>A0AAI8V9X4_9PEZI</name>
<keyword evidence="5" id="KW-0418">Kinase</keyword>
<evidence type="ECO:0000256" key="7">
    <source>
        <dbReference type="SAM" id="MobiDB-lite"/>
    </source>
</evidence>
<evidence type="ECO:0000313" key="10">
    <source>
        <dbReference type="Proteomes" id="UP001295740"/>
    </source>
</evidence>
<evidence type="ECO:0000256" key="1">
    <source>
        <dbReference type="ARBA" id="ARBA00008805"/>
    </source>
</evidence>